<sequence length="413" mass="46134">MIRLDYFKLALAIAIVRAKPADVDISDYRLRVLERFDPTEFWKTKYNDTAQEVQYLRAQIDLLKTAIGKKRKRDEELEGGNDGQQKIVQPDPKVLKVSLAGSSSEVVPSCCGVASSWTNMEPNEQTKGSVDRTSNPDPDTVNSDISRASYMAVFMSDLLRESTRILLTNDEFKSVARIREHIHILEQYIAPCNDDERHKGLSPEYVVKVLGVIIFRLERVSFQQTNGRECEGTAGGSDCKIQFQECMASLLSSLLRGIALLSRRVVCNRDEGYENNNAASDDRPDALLAAYAAVILSTAARSPGLRKGIIILLFEHLRNILTEPHSLLVGASTPTTRAISNFLLQVAASNTARRYLLLLQCMTPRELGSEYSTVRYGIESVLFRGDGVGEASLGLVTFRQVSRSYCSLRWKEK</sequence>
<keyword evidence="2" id="KW-1185">Reference proteome</keyword>
<gene>
    <name evidence="1" type="ORF">V1525DRAFT_396608</name>
</gene>
<reference evidence="2" key="1">
    <citation type="journal article" date="2024" name="Front. Bioeng. Biotechnol.">
        <title>Genome-scale model development and genomic sequencing of the oleaginous clade Lipomyces.</title>
        <authorList>
            <person name="Czajka J.J."/>
            <person name="Han Y."/>
            <person name="Kim J."/>
            <person name="Mondo S.J."/>
            <person name="Hofstad B.A."/>
            <person name="Robles A."/>
            <person name="Haridas S."/>
            <person name="Riley R."/>
            <person name="LaButti K."/>
            <person name="Pangilinan J."/>
            <person name="Andreopoulos W."/>
            <person name="Lipzen A."/>
            <person name="Yan J."/>
            <person name="Wang M."/>
            <person name="Ng V."/>
            <person name="Grigoriev I.V."/>
            <person name="Spatafora J.W."/>
            <person name="Magnuson J.K."/>
            <person name="Baker S.E."/>
            <person name="Pomraning K.R."/>
        </authorList>
    </citation>
    <scope>NUCLEOTIDE SEQUENCE [LARGE SCALE GENOMIC DNA]</scope>
    <source>
        <strain evidence="2">CBS 7786</strain>
    </source>
</reference>
<dbReference type="EMBL" id="MU971342">
    <property type="protein sequence ID" value="KAK9240013.1"/>
    <property type="molecule type" value="Genomic_DNA"/>
</dbReference>
<dbReference type="Proteomes" id="UP001433508">
    <property type="component" value="Unassembled WGS sequence"/>
</dbReference>
<organism evidence="1 2">
    <name type="scientific">Lipomyces kononenkoae</name>
    <name type="common">Yeast</name>
    <dbReference type="NCBI Taxonomy" id="34357"/>
    <lineage>
        <taxon>Eukaryota</taxon>
        <taxon>Fungi</taxon>
        <taxon>Dikarya</taxon>
        <taxon>Ascomycota</taxon>
        <taxon>Saccharomycotina</taxon>
        <taxon>Lipomycetes</taxon>
        <taxon>Lipomycetales</taxon>
        <taxon>Lipomycetaceae</taxon>
        <taxon>Lipomyces</taxon>
    </lineage>
</organism>
<accession>A0ACC3T7T5</accession>
<proteinExistence type="predicted"/>
<evidence type="ECO:0000313" key="1">
    <source>
        <dbReference type="EMBL" id="KAK9240013.1"/>
    </source>
</evidence>
<name>A0ACC3T7T5_LIPKO</name>
<comment type="caution">
    <text evidence="1">The sequence shown here is derived from an EMBL/GenBank/DDBJ whole genome shotgun (WGS) entry which is preliminary data.</text>
</comment>
<evidence type="ECO:0000313" key="2">
    <source>
        <dbReference type="Proteomes" id="UP001433508"/>
    </source>
</evidence>
<protein>
    <submittedName>
        <fullName evidence="1">Uncharacterized protein</fullName>
    </submittedName>
</protein>